<dbReference type="EMBL" id="JYDV01000024">
    <property type="protein sequence ID" value="KRZ40821.1"/>
    <property type="molecule type" value="Genomic_DNA"/>
</dbReference>
<proteinExistence type="predicted"/>
<evidence type="ECO:0000313" key="4">
    <source>
        <dbReference type="Proteomes" id="UP000054826"/>
    </source>
</evidence>
<evidence type="ECO:0000313" key="1">
    <source>
        <dbReference type="EMBL" id="KRY67991.1"/>
    </source>
</evidence>
<sequence length="77" mass="9399">MRYSPYSRILQTVLNVEDTRRRVLTVSFLLWRFYSDIRIYRREHSKTVFTKTRTMSEFYANRDRLKIAFTLSANGVR</sequence>
<dbReference type="AlphaFoldDB" id="A0A0V1K1Z3"/>
<evidence type="ECO:0000313" key="3">
    <source>
        <dbReference type="Proteomes" id="UP000054632"/>
    </source>
</evidence>
<name>A0A0V1K1Z3_TRIPS</name>
<accession>A0A0V1K1Z3</accession>
<evidence type="ECO:0000313" key="2">
    <source>
        <dbReference type="EMBL" id="KRZ40821.1"/>
    </source>
</evidence>
<comment type="caution">
    <text evidence="2">The sequence shown here is derived from an EMBL/GenBank/DDBJ whole genome shotgun (WGS) entry which is preliminary data.</text>
</comment>
<dbReference type="EMBL" id="JYDR01000122">
    <property type="protein sequence ID" value="KRY67991.1"/>
    <property type="molecule type" value="Genomic_DNA"/>
</dbReference>
<reference evidence="3 4" key="1">
    <citation type="submission" date="2015-01" db="EMBL/GenBank/DDBJ databases">
        <title>Evolution of Trichinella species and genotypes.</title>
        <authorList>
            <person name="Korhonen P.K."/>
            <person name="Edoardo P."/>
            <person name="Giuseppe L.R."/>
            <person name="Gasser R.B."/>
        </authorList>
    </citation>
    <scope>NUCLEOTIDE SEQUENCE [LARGE SCALE GENOMIC DNA]</scope>
    <source>
        <strain evidence="1">ISS13</strain>
        <strain evidence="2">ISS176</strain>
    </source>
</reference>
<organism evidence="2 4">
    <name type="scientific">Trichinella pseudospiralis</name>
    <name type="common">Parasitic roundworm</name>
    <dbReference type="NCBI Taxonomy" id="6337"/>
    <lineage>
        <taxon>Eukaryota</taxon>
        <taxon>Metazoa</taxon>
        <taxon>Ecdysozoa</taxon>
        <taxon>Nematoda</taxon>
        <taxon>Enoplea</taxon>
        <taxon>Dorylaimia</taxon>
        <taxon>Trichinellida</taxon>
        <taxon>Trichinellidae</taxon>
        <taxon>Trichinella</taxon>
    </lineage>
</organism>
<dbReference type="Proteomes" id="UP000054826">
    <property type="component" value="Unassembled WGS sequence"/>
</dbReference>
<protein>
    <submittedName>
        <fullName evidence="2">Uncharacterized protein</fullName>
    </submittedName>
</protein>
<gene>
    <name evidence="1" type="ORF">T4A_7493</name>
    <name evidence="2" type="ORF">T4C_10547</name>
</gene>
<dbReference type="Proteomes" id="UP000054632">
    <property type="component" value="Unassembled WGS sequence"/>
</dbReference>